<sequence>MSLAVRGIGVFFFLRRTVIIALPQALGTKTMELTLEAVALFALKLVHETDGGSPVLRDDPVMDGYEREVFGLLVRQRDLAVIQSKVAECVDQALEALGGADTVMGRELQRLALGVRQASTLDELNVPLNALKDYLKAIL</sequence>
<dbReference type="HOGENOM" id="CLU_153218_0_0_6"/>
<reference evidence="1" key="2">
    <citation type="submission" date="2023-10" db="EMBL/GenBank/DDBJ databases">
        <authorList>
            <person name="Fortmann-Grote C."/>
        </authorList>
    </citation>
    <scope>NUCLEOTIDE SEQUENCE</scope>
    <source>
        <strain evidence="1">SBW25</strain>
    </source>
</reference>
<evidence type="ECO:0000313" key="1">
    <source>
        <dbReference type="EMBL" id="CAI2799249.1"/>
    </source>
</evidence>
<dbReference type="KEGG" id="pfs:PFLU_5100"/>
<dbReference type="Proteomes" id="UP001152918">
    <property type="component" value="Chromosome"/>
</dbReference>
<dbReference type="EMBL" id="OV986001">
    <property type="protein sequence ID" value="CAI2799249.1"/>
    <property type="molecule type" value="Genomic_DNA"/>
</dbReference>
<reference evidence="2" key="1">
    <citation type="journal article" date="2009" name="Genome Biol.">
        <title>Genomic and genetic analyses of diversity and plant interactions of Pseudomonas fluorescens.</title>
        <authorList>
            <person name="Silby M.W."/>
            <person name="Cerdeno-Tarraga A.M."/>
            <person name="Vernikos G.S."/>
            <person name="Giddens S.R."/>
            <person name="Jackson R.W."/>
            <person name="Preston G.M."/>
            <person name="Zhang X.X."/>
            <person name="Moon C.D."/>
            <person name="Gehrig S.M."/>
            <person name="Godfrey S.A."/>
            <person name="Knight C.G."/>
            <person name="Malone J.G."/>
            <person name="Robinson Z."/>
            <person name="Spiers A.J."/>
            <person name="Harris S."/>
            <person name="Challis G.L."/>
            <person name="Yaxley A.M."/>
            <person name="Harris D."/>
            <person name="Seeger K."/>
            <person name="Murphy L."/>
            <person name="Rutter S."/>
            <person name="Squares R."/>
            <person name="Quail M.A."/>
            <person name="Saunders E."/>
            <person name="Mavromatis K."/>
            <person name="Brettin T.S."/>
            <person name="Bentley S.D."/>
            <person name="Hothersall J."/>
            <person name="Stephens E."/>
            <person name="Thomas C.M."/>
            <person name="Parkhill J."/>
            <person name="Levy S.B."/>
            <person name="Rainey P.B."/>
            <person name="Thomson N.R."/>
        </authorList>
    </citation>
    <scope>NUCLEOTIDE SEQUENCE [LARGE SCALE GENOMIC DNA]</scope>
    <source>
        <strain evidence="2">SBW25</strain>
    </source>
</reference>
<protein>
    <submittedName>
        <fullName evidence="2">Uncharacterized protein</fullName>
    </submittedName>
</protein>
<dbReference type="EMBL" id="AM181176">
    <property type="protein sequence ID" value="CAY52115.1"/>
    <property type="molecule type" value="Genomic_DNA"/>
</dbReference>
<gene>
    <name evidence="2" type="ordered locus">PFLU_5100</name>
</gene>
<proteinExistence type="predicted"/>
<accession>C3K1Q9</accession>
<evidence type="ECO:0000313" key="2">
    <source>
        <dbReference type="EMBL" id="CAY52115.1"/>
    </source>
</evidence>
<dbReference type="AlphaFoldDB" id="C3K1Q9"/>
<organism evidence="2">
    <name type="scientific">Pseudomonas fluorescens (strain SBW25)</name>
    <dbReference type="NCBI Taxonomy" id="216595"/>
    <lineage>
        <taxon>Bacteria</taxon>
        <taxon>Pseudomonadati</taxon>
        <taxon>Pseudomonadota</taxon>
        <taxon>Gammaproteobacteria</taxon>
        <taxon>Pseudomonadales</taxon>
        <taxon>Pseudomonadaceae</taxon>
        <taxon>Pseudomonas</taxon>
    </lineage>
</organism>
<name>C3K1Q9_PSEFS</name>
<dbReference type="eggNOG" id="ENOG5031TPZ">
    <property type="taxonomic scope" value="Bacteria"/>
</dbReference>